<evidence type="ECO:0000313" key="2">
    <source>
        <dbReference type="Proteomes" id="UP001160148"/>
    </source>
</evidence>
<keyword evidence="2" id="KW-1185">Reference proteome</keyword>
<dbReference type="EMBL" id="CARXXK010000002">
    <property type="protein sequence ID" value="CAI6355591.1"/>
    <property type="molecule type" value="Genomic_DNA"/>
</dbReference>
<gene>
    <name evidence="1" type="ORF">MEUPH1_LOCUS11425</name>
</gene>
<organism evidence="1 2">
    <name type="scientific">Macrosiphum euphorbiae</name>
    <name type="common">potato aphid</name>
    <dbReference type="NCBI Taxonomy" id="13131"/>
    <lineage>
        <taxon>Eukaryota</taxon>
        <taxon>Metazoa</taxon>
        <taxon>Ecdysozoa</taxon>
        <taxon>Arthropoda</taxon>
        <taxon>Hexapoda</taxon>
        <taxon>Insecta</taxon>
        <taxon>Pterygota</taxon>
        <taxon>Neoptera</taxon>
        <taxon>Paraneoptera</taxon>
        <taxon>Hemiptera</taxon>
        <taxon>Sternorrhyncha</taxon>
        <taxon>Aphidomorpha</taxon>
        <taxon>Aphidoidea</taxon>
        <taxon>Aphididae</taxon>
        <taxon>Macrosiphini</taxon>
        <taxon>Macrosiphum</taxon>
    </lineage>
</organism>
<evidence type="ECO:0008006" key="3">
    <source>
        <dbReference type="Google" id="ProtNLM"/>
    </source>
</evidence>
<protein>
    <recommendedName>
        <fullName evidence="3">Transposase domain-containing protein</fullName>
    </recommendedName>
</protein>
<name>A0AAV0WID7_9HEMI</name>
<dbReference type="PANTHER" id="PTHR33053">
    <property type="entry name" value="PROTEIN, PUTATIVE-RELATED"/>
    <property type="match status" value="1"/>
</dbReference>
<evidence type="ECO:0000313" key="1">
    <source>
        <dbReference type="EMBL" id="CAI6355591.1"/>
    </source>
</evidence>
<dbReference type="AlphaFoldDB" id="A0AAV0WID7"/>
<sequence length="311" mass="35494">MKKSVSLSSRTKRRKIKEELDYFNPLSNTYNHHIIPQQLFLESNLLNEIPISNSNSPNCQDNISFTTVDRLPEELNESQHFDFFNYNIDSLQSSLPTDTSDTDDSNNLLSSTSFMISNELAQWAILYNISHISLNALLSILRKHECFITLPKSSKTLLQTKPISLENMGVVDPGKYYHFGLKNGIVRHLPYYNNCILEQELKLVIGIDGLPIHKSSSLQFWPILAYIRPKSDLVFPVGLYCGNQKPSDSNDYLKDFVDEAKYLVLNGIQLKDKLYKVKIDAICCDMPARSFVLKIKSHTGYNSCPRCEIEG</sequence>
<reference evidence="1 2" key="1">
    <citation type="submission" date="2023-01" db="EMBL/GenBank/DDBJ databases">
        <authorList>
            <person name="Whitehead M."/>
        </authorList>
    </citation>
    <scope>NUCLEOTIDE SEQUENCE [LARGE SCALE GENOMIC DNA]</scope>
</reference>
<accession>A0AAV0WID7</accession>
<dbReference type="Proteomes" id="UP001160148">
    <property type="component" value="Unassembled WGS sequence"/>
</dbReference>
<proteinExistence type="predicted"/>
<dbReference type="PANTHER" id="PTHR33053:SF24">
    <property type="entry name" value="TRANSPOSASE DOMAIN-CONTAINING PROTEIN"/>
    <property type="match status" value="1"/>
</dbReference>
<comment type="caution">
    <text evidence="1">The sequence shown here is derived from an EMBL/GenBank/DDBJ whole genome shotgun (WGS) entry which is preliminary data.</text>
</comment>